<evidence type="ECO:0000259" key="10">
    <source>
        <dbReference type="Pfam" id="PF02518"/>
    </source>
</evidence>
<sequence length="387" mass="40569">MPSTWVGDGVRGWTALRRFVRARPVVVDGLVAVGVGVGVVAGSDSVAAAVRAGPTGQSAYAVIALSAAALAFRRSRPVSSFAVSYAATIVLLATGFPYGPIVQLPALALYSLAAWRPPRVSGAVCGLALAVCLPLELAGHWAPWPVPVTLAVTGGWLVFPWLVGLAVRAYRRIRERADEAERARHVSEERLRIAKDVHDLVGHGLAVISMQAGVALHVLDRQPADVRTALLAIRATSRDALDGLRVALDGPDATRQPLRGLDELGDLVRTVNGGGLTVVLDVAGTRPQVPAAVDVAGYRIAQEALTNVVKHAAARRATLHVAYEETGVRLVVTDDGKTAGSHLGSGRGLIGMRERAQAVGGTLTARPLTTGGFAVSAFLPYSKEFER</sequence>
<comment type="catalytic activity">
    <reaction evidence="1">
        <text>ATP + protein L-histidine = ADP + protein N-phospho-L-histidine.</text>
        <dbReference type="EC" id="2.7.13.3"/>
    </reaction>
</comment>
<dbReference type="Proteomes" id="UP001500192">
    <property type="component" value="Unassembled WGS sequence"/>
</dbReference>
<keyword evidence="8" id="KW-0902">Two-component regulatory system</keyword>
<comment type="caution">
    <text evidence="13">The sequence shown here is derived from an EMBL/GenBank/DDBJ whole genome shotgun (WGS) entry which is preliminary data.</text>
</comment>
<gene>
    <name evidence="13" type="ORF">GCM10023214_75720</name>
</gene>
<evidence type="ECO:0000256" key="6">
    <source>
        <dbReference type="ARBA" id="ARBA00022777"/>
    </source>
</evidence>
<dbReference type="RefSeq" id="WP_346056675.1">
    <property type="nucleotide sequence ID" value="NZ_BAABIB010000169.1"/>
</dbReference>
<feature type="transmembrane region" description="Helical" evidence="9">
    <location>
        <begin position="85"/>
        <end position="110"/>
    </location>
</feature>
<evidence type="ECO:0000313" key="14">
    <source>
        <dbReference type="Proteomes" id="UP001500192"/>
    </source>
</evidence>
<dbReference type="Gene3D" id="3.30.565.10">
    <property type="entry name" value="Histidine kinase-like ATPase, C-terminal domain"/>
    <property type="match status" value="1"/>
</dbReference>
<keyword evidence="3" id="KW-0597">Phosphoprotein</keyword>
<proteinExistence type="predicted"/>
<protein>
    <recommendedName>
        <fullName evidence="2">histidine kinase</fullName>
        <ecNumber evidence="2">2.7.13.3</ecNumber>
    </recommendedName>
</protein>
<dbReference type="InterPro" id="IPR003594">
    <property type="entry name" value="HATPase_dom"/>
</dbReference>
<keyword evidence="5" id="KW-0547">Nucleotide-binding</keyword>
<dbReference type="InterPro" id="IPR055558">
    <property type="entry name" value="DUF7134"/>
</dbReference>
<accession>A0ABP8VRY4</accession>
<dbReference type="EC" id="2.7.13.3" evidence="2"/>
<dbReference type="EMBL" id="BAABIB010000169">
    <property type="protein sequence ID" value="GAA4670040.1"/>
    <property type="molecule type" value="Genomic_DNA"/>
</dbReference>
<feature type="domain" description="Histidine kinase/HSP90-like ATPase" evidence="10">
    <location>
        <begin position="298"/>
        <end position="381"/>
    </location>
</feature>
<evidence type="ECO:0000256" key="7">
    <source>
        <dbReference type="ARBA" id="ARBA00022840"/>
    </source>
</evidence>
<evidence type="ECO:0000256" key="4">
    <source>
        <dbReference type="ARBA" id="ARBA00022679"/>
    </source>
</evidence>
<evidence type="ECO:0000259" key="11">
    <source>
        <dbReference type="Pfam" id="PF07730"/>
    </source>
</evidence>
<dbReference type="SUPFAM" id="SSF55874">
    <property type="entry name" value="ATPase domain of HSP90 chaperone/DNA topoisomerase II/histidine kinase"/>
    <property type="match status" value="1"/>
</dbReference>
<dbReference type="PANTHER" id="PTHR24421:SF10">
    <property type="entry name" value="NITRATE_NITRITE SENSOR PROTEIN NARQ"/>
    <property type="match status" value="1"/>
</dbReference>
<dbReference type="Pfam" id="PF02518">
    <property type="entry name" value="HATPase_c"/>
    <property type="match status" value="1"/>
</dbReference>
<feature type="transmembrane region" description="Helical" evidence="9">
    <location>
        <begin position="148"/>
        <end position="167"/>
    </location>
</feature>
<reference evidence="14" key="1">
    <citation type="journal article" date="2019" name="Int. J. Syst. Evol. Microbiol.">
        <title>The Global Catalogue of Microorganisms (GCM) 10K type strain sequencing project: providing services to taxonomists for standard genome sequencing and annotation.</title>
        <authorList>
            <consortium name="The Broad Institute Genomics Platform"/>
            <consortium name="The Broad Institute Genome Sequencing Center for Infectious Disease"/>
            <person name="Wu L."/>
            <person name="Ma J."/>
        </authorList>
    </citation>
    <scope>NUCLEOTIDE SEQUENCE [LARGE SCALE GENOMIC DNA]</scope>
    <source>
        <strain evidence="14">JCM 18054</strain>
    </source>
</reference>
<dbReference type="Gene3D" id="1.20.5.1930">
    <property type="match status" value="1"/>
</dbReference>
<keyword evidence="9" id="KW-1133">Transmembrane helix</keyword>
<keyword evidence="4" id="KW-0808">Transferase</keyword>
<evidence type="ECO:0000256" key="3">
    <source>
        <dbReference type="ARBA" id="ARBA00022553"/>
    </source>
</evidence>
<name>A0ABP8VRY4_9PSEU</name>
<feature type="transmembrane region" description="Helical" evidence="9">
    <location>
        <begin position="29"/>
        <end position="50"/>
    </location>
</feature>
<dbReference type="InterPro" id="IPR011712">
    <property type="entry name" value="Sig_transdc_His_kin_sub3_dim/P"/>
</dbReference>
<evidence type="ECO:0000256" key="2">
    <source>
        <dbReference type="ARBA" id="ARBA00012438"/>
    </source>
</evidence>
<organism evidence="13 14">
    <name type="scientific">Amycolatopsis dongchuanensis</name>
    <dbReference type="NCBI Taxonomy" id="1070866"/>
    <lineage>
        <taxon>Bacteria</taxon>
        <taxon>Bacillati</taxon>
        <taxon>Actinomycetota</taxon>
        <taxon>Actinomycetes</taxon>
        <taxon>Pseudonocardiales</taxon>
        <taxon>Pseudonocardiaceae</taxon>
        <taxon>Amycolatopsis</taxon>
    </lineage>
</organism>
<evidence type="ECO:0000256" key="8">
    <source>
        <dbReference type="ARBA" id="ARBA00023012"/>
    </source>
</evidence>
<evidence type="ECO:0000256" key="5">
    <source>
        <dbReference type="ARBA" id="ARBA00022741"/>
    </source>
</evidence>
<dbReference type="InterPro" id="IPR036890">
    <property type="entry name" value="HATPase_C_sf"/>
</dbReference>
<evidence type="ECO:0000256" key="1">
    <source>
        <dbReference type="ARBA" id="ARBA00000085"/>
    </source>
</evidence>
<keyword evidence="9" id="KW-0812">Transmembrane</keyword>
<evidence type="ECO:0000313" key="13">
    <source>
        <dbReference type="EMBL" id="GAA4670040.1"/>
    </source>
</evidence>
<evidence type="ECO:0000259" key="12">
    <source>
        <dbReference type="Pfam" id="PF23539"/>
    </source>
</evidence>
<dbReference type="PANTHER" id="PTHR24421">
    <property type="entry name" value="NITRATE/NITRITE SENSOR PROTEIN NARX-RELATED"/>
    <property type="match status" value="1"/>
</dbReference>
<dbReference type="GO" id="GO:0016301">
    <property type="term" value="F:kinase activity"/>
    <property type="evidence" value="ECO:0007669"/>
    <property type="project" value="UniProtKB-KW"/>
</dbReference>
<keyword evidence="14" id="KW-1185">Reference proteome</keyword>
<dbReference type="InterPro" id="IPR050482">
    <property type="entry name" value="Sensor_HK_TwoCompSys"/>
</dbReference>
<feature type="domain" description="DUF7134" evidence="12">
    <location>
        <begin position="16"/>
        <end position="169"/>
    </location>
</feature>
<keyword evidence="9" id="KW-0472">Membrane</keyword>
<keyword evidence="7" id="KW-0067">ATP-binding</keyword>
<feature type="transmembrane region" description="Helical" evidence="9">
    <location>
        <begin position="57"/>
        <end position="73"/>
    </location>
</feature>
<dbReference type="CDD" id="cd16917">
    <property type="entry name" value="HATPase_UhpB-NarQ-NarX-like"/>
    <property type="match status" value="1"/>
</dbReference>
<evidence type="ECO:0000256" key="9">
    <source>
        <dbReference type="SAM" id="Phobius"/>
    </source>
</evidence>
<keyword evidence="6 13" id="KW-0418">Kinase</keyword>
<dbReference type="Pfam" id="PF07730">
    <property type="entry name" value="HisKA_3"/>
    <property type="match status" value="1"/>
</dbReference>
<dbReference type="Pfam" id="PF23539">
    <property type="entry name" value="DUF7134"/>
    <property type="match status" value="1"/>
</dbReference>
<feature type="domain" description="Signal transduction histidine kinase subgroup 3 dimerisation and phosphoacceptor" evidence="11">
    <location>
        <begin position="189"/>
        <end position="248"/>
    </location>
</feature>